<dbReference type="EMBL" id="REGN01003243">
    <property type="protein sequence ID" value="RNA23670.1"/>
    <property type="molecule type" value="Genomic_DNA"/>
</dbReference>
<dbReference type="Proteomes" id="UP000276133">
    <property type="component" value="Unassembled WGS sequence"/>
</dbReference>
<reference evidence="1 2" key="1">
    <citation type="journal article" date="2018" name="Sci. Rep.">
        <title>Genomic signatures of local adaptation to the degree of environmental predictability in rotifers.</title>
        <authorList>
            <person name="Franch-Gras L."/>
            <person name="Hahn C."/>
            <person name="Garcia-Roger E.M."/>
            <person name="Carmona M.J."/>
            <person name="Serra M."/>
            <person name="Gomez A."/>
        </authorList>
    </citation>
    <scope>NUCLEOTIDE SEQUENCE [LARGE SCALE GENOMIC DNA]</scope>
    <source>
        <strain evidence="1">HYR1</strain>
    </source>
</reference>
<protein>
    <submittedName>
        <fullName evidence="1">Uncharacterized protein</fullName>
    </submittedName>
</protein>
<keyword evidence="2" id="KW-1185">Reference proteome</keyword>
<proteinExistence type="predicted"/>
<evidence type="ECO:0000313" key="2">
    <source>
        <dbReference type="Proteomes" id="UP000276133"/>
    </source>
</evidence>
<comment type="caution">
    <text evidence="1">The sequence shown here is derived from an EMBL/GenBank/DDBJ whole genome shotgun (WGS) entry which is preliminary data.</text>
</comment>
<gene>
    <name evidence="1" type="ORF">BpHYR1_004962</name>
</gene>
<name>A0A3M7RJU9_BRAPC</name>
<sequence>MPKKTSIMEKEKSVEKFIKKNSISFVIIIEEHNQDMGKNFKVELIGFKFDTRMTFNSIVDEIKLSLYSKTLGDLKKTSISL</sequence>
<organism evidence="1 2">
    <name type="scientific">Brachionus plicatilis</name>
    <name type="common">Marine rotifer</name>
    <name type="synonym">Brachionus muelleri</name>
    <dbReference type="NCBI Taxonomy" id="10195"/>
    <lineage>
        <taxon>Eukaryota</taxon>
        <taxon>Metazoa</taxon>
        <taxon>Spiralia</taxon>
        <taxon>Gnathifera</taxon>
        <taxon>Rotifera</taxon>
        <taxon>Eurotatoria</taxon>
        <taxon>Monogononta</taxon>
        <taxon>Pseudotrocha</taxon>
        <taxon>Ploima</taxon>
        <taxon>Brachionidae</taxon>
        <taxon>Brachionus</taxon>
    </lineage>
</organism>
<dbReference type="AlphaFoldDB" id="A0A3M7RJU9"/>
<accession>A0A3M7RJU9</accession>
<evidence type="ECO:0000313" key="1">
    <source>
        <dbReference type="EMBL" id="RNA23670.1"/>
    </source>
</evidence>